<dbReference type="EMBL" id="JDVG02000349">
    <property type="protein sequence ID" value="KFB72691.1"/>
    <property type="molecule type" value="Genomic_DNA"/>
</dbReference>
<proteinExistence type="predicted"/>
<organism evidence="1 2">
    <name type="scientific">Candidatus Accumulibacter phosphatis</name>
    <dbReference type="NCBI Taxonomy" id="327160"/>
    <lineage>
        <taxon>Bacteria</taxon>
        <taxon>Pseudomonadati</taxon>
        <taxon>Pseudomonadota</taxon>
        <taxon>Betaproteobacteria</taxon>
        <taxon>Candidatus Accumulibacter</taxon>
    </lineage>
</organism>
<accession>A0A080LVN8</accession>
<sequence length="69" mass="7943">MLGNIALRSAYGLDNLLYTSILITNHAQNLEAQGMRYRFQRTCRLLDMFLLVDDTGPDRHDMTESLIIL</sequence>
<evidence type="ECO:0000313" key="1">
    <source>
        <dbReference type="EMBL" id="KFB72691.1"/>
    </source>
</evidence>
<dbReference type="AlphaFoldDB" id="A0A080LVN8"/>
<protein>
    <submittedName>
        <fullName evidence="1">Uncharacterized protein</fullName>
    </submittedName>
</protein>
<gene>
    <name evidence="1" type="ORF">AW09_002114</name>
</gene>
<reference evidence="1 2" key="1">
    <citation type="submission" date="2014-02" db="EMBL/GenBank/DDBJ databases">
        <title>Expanding our view of genomic diversity in Candidatus Accumulibacter clades.</title>
        <authorList>
            <person name="Skennerton C.T."/>
            <person name="Barr J.J."/>
            <person name="Slater F.R."/>
            <person name="Bond P.L."/>
            <person name="Tyson G.W."/>
        </authorList>
    </citation>
    <scope>NUCLEOTIDE SEQUENCE [LARGE SCALE GENOMIC DNA]</scope>
    <source>
        <strain evidence="2">BA-91</strain>
    </source>
</reference>
<dbReference type="Proteomes" id="UP000020077">
    <property type="component" value="Unassembled WGS sequence"/>
</dbReference>
<comment type="caution">
    <text evidence="1">The sequence shown here is derived from an EMBL/GenBank/DDBJ whole genome shotgun (WGS) entry which is preliminary data.</text>
</comment>
<name>A0A080LVN8_9PROT</name>
<evidence type="ECO:0000313" key="2">
    <source>
        <dbReference type="Proteomes" id="UP000020077"/>
    </source>
</evidence>